<dbReference type="SUPFAM" id="SSF54171">
    <property type="entry name" value="DNA-binding domain"/>
    <property type="match status" value="2"/>
</dbReference>
<feature type="region of interest" description="Disordered" evidence="8">
    <location>
        <begin position="277"/>
        <end position="303"/>
    </location>
</feature>
<name>A0AAN8UA39_SOLBU</name>
<evidence type="ECO:0000256" key="6">
    <source>
        <dbReference type="ARBA" id="ARBA00023163"/>
    </source>
</evidence>
<comment type="subcellular location">
    <subcellularLocation>
        <location evidence="1">Nucleus</location>
    </subcellularLocation>
</comment>
<dbReference type="InterPro" id="IPR050913">
    <property type="entry name" value="AP2/ERF_ERF"/>
</dbReference>
<gene>
    <name evidence="10" type="ORF">RDI58_000422</name>
</gene>
<dbReference type="PRINTS" id="PR00367">
    <property type="entry name" value="ETHRSPELEMNT"/>
</dbReference>
<evidence type="ECO:0000256" key="7">
    <source>
        <dbReference type="ARBA" id="ARBA00023242"/>
    </source>
</evidence>
<evidence type="ECO:0000256" key="4">
    <source>
        <dbReference type="ARBA" id="ARBA00023125"/>
    </source>
</evidence>
<evidence type="ECO:0000256" key="1">
    <source>
        <dbReference type="ARBA" id="ARBA00004123"/>
    </source>
</evidence>
<dbReference type="PANTHER" id="PTHR31194:SF214">
    <property type="entry name" value="AP2_ERF DOMAIN-CONTAINING PROTEIN"/>
    <property type="match status" value="1"/>
</dbReference>
<dbReference type="InterPro" id="IPR016177">
    <property type="entry name" value="DNA-bd_dom_sf"/>
</dbReference>
<comment type="caution">
    <text evidence="10">The sequence shown here is derived from an EMBL/GenBank/DDBJ whole genome shotgun (WGS) entry which is preliminary data.</text>
</comment>
<dbReference type="FunFam" id="3.30.730.10:FF:000001">
    <property type="entry name" value="Ethylene-responsive transcription factor 2"/>
    <property type="match status" value="1"/>
</dbReference>
<feature type="domain" description="AP2/ERF" evidence="9">
    <location>
        <begin position="339"/>
        <end position="396"/>
    </location>
</feature>
<accession>A0AAN8UA39</accession>
<dbReference type="EMBL" id="JBANQN010000001">
    <property type="protein sequence ID" value="KAK6802640.1"/>
    <property type="molecule type" value="Genomic_DNA"/>
</dbReference>
<dbReference type="Pfam" id="PF00847">
    <property type="entry name" value="AP2"/>
    <property type="match status" value="2"/>
</dbReference>
<dbReference type="PROSITE" id="PS51032">
    <property type="entry name" value="AP2_ERF"/>
    <property type="match status" value="2"/>
</dbReference>
<dbReference type="GO" id="GO:0003677">
    <property type="term" value="F:DNA binding"/>
    <property type="evidence" value="ECO:0007669"/>
    <property type="project" value="UniProtKB-KW"/>
</dbReference>
<dbReference type="PANTHER" id="PTHR31194">
    <property type="entry name" value="SHN SHINE , DNA BINDING / TRANSCRIPTION FACTOR"/>
    <property type="match status" value="1"/>
</dbReference>
<feature type="domain" description="AP2/ERF" evidence="9">
    <location>
        <begin position="185"/>
        <end position="244"/>
    </location>
</feature>
<keyword evidence="11" id="KW-1185">Reference proteome</keyword>
<dbReference type="GO" id="GO:0006952">
    <property type="term" value="P:defense response"/>
    <property type="evidence" value="ECO:0007669"/>
    <property type="project" value="UniProtKB-KW"/>
</dbReference>
<dbReference type="Proteomes" id="UP001371456">
    <property type="component" value="Unassembled WGS sequence"/>
</dbReference>
<dbReference type="AlphaFoldDB" id="A0AAN8UA39"/>
<evidence type="ECO:0000256" key="8">
    <source>
        <dbReference type="SAM" id="MobiDB-lite"/>
    </source>
</evidence>
<dbReference type="CDD" id="cd00018">
    <property type="entry name" value="AP2"/>
    <property type="match status" value="2"/>
</dbReference>
<organism evidence="10 11">
    <name type="scientific">Solanum bulbocastanum</name>
    <name type="common">Wild potato</name>
    <dbReference type="NCBI Taxonomy" id="147425"/>
    <lineage>
        <taxon>Eukaryota</taxon>
        <taxon>Viridiplantae</taxon>
        <taxon>Streptophyta</taxon>
        <taxon>Embryophyta</taxon>
        <taxon>Tracheophyta</taxon>
        <taxon>Spermatophyta</taxon>
        <taxon>Magnoliopsida</taxon>
        <taxon>eudicotyledons</taxon>
        <taxon>Gunneridae</taxon>
        <taxon>Pentapetalae</taxon>
        <taxon>asterids</taxon>
        <taxon>lamiids</taxon>
        <taxon>Solanales</taxon>
        <taxon>Solanaceae</taxon>
        <taxon>Solanoideae</taxon>
        <taxon>Solaneae</taxon>
        <taxon>Solanum</taxon>
    </lineage>
</organism>
<evidence type="ECO:0000256" key="3">
    <source>
        <dbReference type="ARBA" id="ARBA00023015"/>
    </source>
</evidence>
<keyword evidence="2" id="KW-0611">Plant defense</keyword>
<sequence>MCLLLALDSTALTPPSSPPQMFAAGSFSRHVQNSSLTYPESFPTLLYAQILKIYEATERFRKSELLVCLRAFEYLFKVSMASKDEHKENEAVEEPSEIPRVKRSINPVDESSVVLPRVVRIYMPDSDATDSSSDEEEKLQGEKSKRHERTCIKEIIIENGKTRVISKKMSKEKKDVKLFQENAKKYKGVRQRRWGKWAAEIRDTKNKTRLWLGTFDTAGEAALAYDKAAIEIRAMASKEELQVKDGVIKPSAIDVVEKSSNQVGEISQVFPRLVRIHVPDHDTTDSSSDEEKDEEEKSEGHERTCVKEIIIENGKTKVISKKKSKEKKDSNLMQEDVNKYRGVRRRKWGKWAAEIRDTRKKTRLWLGTFDTALEAALAYDKAAIEIRGANALTNILKPPPKKNNPIKINFIVPPLKRQRVDP</sequence>
<keyword evidence="3" id="KW-0805">Transcription regulation</keyword>
<evidence type="ECO:0000313" key="11">
    <source>
        <dbReference type="Proteomes" id="UP001371456"/>
    </source>
</evidence>
<protein>
    <recommendedName>
        <fullName evidence="9">AP2/ERF domain-containing protein</fullName>
    </recommendedName>
</protein>
<keyword evidence="6" id="KW-0804">Transcription</keyword>
<keyword evidence="4" id="KW-0238">DNA-binding</keyword>
<feature type="compositionally biased region" description="Acidic residues" evidence="8">
    <location>
        <begin position="287"/>
        <end position="297"/>
    </location>
</feature>
<proteinExistence type="predicted"/>
<dbReference type="Gene3D" id="3.30.730.10">
    <property type="entry name" value="AP2/ERF domain"/>
    <property type="match status" value="2"/>
</dbReference>
<dbReference type="InterPro" id="IPR036955">
    <property type="entry name" value="AP2/ERF_dom_sf"/>
</dbReference>
<feature type="region of interest" description="Disordered" evidence="8">
    <location>
        <begin position="125"/>
        <end position="146"/>
    </location>
</feature>
<reference evidence="10 11" key="1">
    <citation type="submission" date="2024-02" db="EMBL/GenBank/DDBJ databases">
        <title>de novo genome assembly of Solanum bulbocastanum strain 11H21.</title>
        <authorList>
            <person name="Hosaka A.J."/>
        </authorList>
    </citation>
    <scope>NUCLEOTIDE SEQUENCE [LARGE SCALE GENOMIC DNA]</scope>
    <source>
        <tissue evidence="10">Young leaves</tissue>
    </source>
</reference>
<dbReference type="InterPro" id="IPR001471">
    <property type="entry name" value="AP2/ERF_dom"/>
</dbReference>
<keyword evidence="7" id="KW-0539">Nucleus</keyword>
<evidence type="ECO:0000256" key="5">
    <source>
        <dbReference type="ARBA" id="ARBA00023159"/>
    </source>
</evidence>
<keyword evidence="5" id="KW-0010">Activator</keyword>
<evidence type="ECO:0000313" key="10">
    <source>
        <dbReference type="EMBL" id="KAK6802640.1"/>
    </source>
</evidence>
<dbReference type="SMART" id="SM00380">
    <property type="entry name" value="AP2"/>
    <property type="match status" value="2"/>
</dbReference>
<evidence type="ECO:0000256" key="2">
    <source>
        <dbReference type="ARBA" id="ARBA00022821"/>
    </source>
</evidence>
<dbReference type="GO" id="GO:0003700">
    <property type="term" value="F:DNA-binding transcription factor activity"/>
    <property type="evidence" value="ECO:0007669"/>
    <property type="project" value="InterPro"/>
</dbReference>
<dbReference type="GO" id="GO:0005634">
    <property type="term" value="C:nucleus"/>
    <property type="evidence" value="ECO:0007669"/>
    <property type="project" value="UniProtKB-SubCell"/>
</dbReference>
<evidence type="ECO:0000259" key="9">
    <source>
        <dbReference type="PROSITE" id="PS51032"/>
    </source>
</evidence>